<organism evidence="1 2">
    <name type="scientific">Thiomicrorhabdus marina</name>
    <dbReference type="NCBI Taxonomy" id="2818442"/>
    <lineage>
        <taxon>Bacteria</taxon>
        <taxon>Pseudomonadati</taxon>
        <taxon>Pseudomonadota</taxon>
        <taxon>Gammaproteobacteria</taxon>
        <taxon>Thiotrichales</taxon>
        <taxon>Piscirickettsiaceae</taxon>
        <taxon>Thiomicrorhabdus</taxon>
    </lineage>
</organism>
<dbReference type="EMBL" id="JAGETV010000017">
    <property type="protein sequence ID" value="MBO1927801.1"/>
    <property type="molecule type" value="Genomic_DNA"/>
</dbReference>
<accession>A0ABS3Q6A4</accession>
<dbReference type="Proteomes" id="UP000664835">
    <property type="component" value="Unassembled WGS sequence"/>
</dbReference>
<keyword evidence="2" id="KW-1185">Reference proteome</keyword>
<gene>
    <name evidence="1" type="ORF">J3998_09450</name>
</gene>
<dbReference type="RefSeq" id="WP_208150414.1">
    <property type="nucleotide sequence ID" value="NZ_JAGETV010000017.1"/>
</dbReference>
<comment type="caution">
    <text evidence="1">The sequence shown here is derived from an EMBL/GenBank/DDBJ whole genome shotgun (WGS) entry which is preliminary data.</text>
</comment>
<dbReference type="SUPFAM" id="SSF55718">
    <property type="entry name" value="SCP-like"/>
    <property type="match status" value="1"/>
</dbReference>
<dbReference type="InterPro" id="IPR036527">
    <property type="entry name" value="SCP2_sterol-bd_dom_sf"/>
</dbReference>
<dbReference type="Gene3D" id="3.30.1050.10">
    <property type="entry name" value="SCP2 sterol-binding domain"/>
    <property type="match status" value="1"/>
</dbReference>
<sequence>MADLFSEEWMNQLKDAWNSEPEVKDKLAEINFSSTICCGFKGDNSPTGVFVVENGECVRAGSWNGESADWDMRADTDNWKKWMKKPLGMTSMGMAVATGKLKFNSGDFGAMIKNPSMAGPFIKSFSLMSKIG</sequence>
<proteinExistence type="predicted"/>
<name>A0ABS3Q6A4_9GAMM</name>
<evidence type="ECO:0000313" key="1">
    <source>
        <dbReference type="EMBL" id="MBO1927801.1"/>
    </source>
</evidence>
<protein>
    <submittedName>
        <fullName evidence="1">SCP2 sterol-binding domain-containing protein</fullName>
    </submittedName>
</protein>
<reference evidence="1 2" key="1">
    <citation type="submission" date="2021-03" db="EMBL/GenBank/DDBJ databases">
        <title>Thiomicrorhabdus sp.nov.,novel sulfur-oxidizing bacteria isolated from coastal sediment.</title>
        <authorList>
            <person name="Liu X."/>
        </authorList>
    </citation>
    <scope>NUCLEOTIDE SEQUENCE [LARGE SCALE GENOMIC DNA]</scope>
    <source>
        <strain evidence="1 2">6S2-11</strain>
    </source>
</reference>
<evidence type="ECO:0000313" key="2">
    <source>
        <dbReference type="Proteomes" id="UP000664835"/>
    </source>
</evidence>